<accession>A0ABR7INH8</accession>
<name>A0ABR7INH8_9CLOT</name>
<evidence type="ECO:0000313" key="4">
    <source>
        <dbReference type="EMBL" id="MBC5786684.1"/>
    </source>
</evidence>
<proteinExistence type="inferred from homology"/>
<evidence type="ECO:0000256" key="1">
    <source>
        <dbReference type="ARBA" id="ARBA00006464"/>
    </source>
</evidence>
<evidence type="ECO:0000313" key="5">
    <source>
        <dbReference type="Proteomes" id="UP000649151"/>
    </source>
</evidence>
<feature type="transmembrane region" description="Helical" evidence="2">
    <location>
        <begin position="12"/>
        <end position="33"/>
    </location>
</feature>
<dbReference type="PANTHER" id="PTHR30576">
    <property type="entry name" value="COLANIC BIOSYNTHESIS UDP-GLUCOSE LIPID CARRIER TRANSFERASE"/>
    <property type="match status" value="1"/>
</dbReference>
<dbReference type="Pfam" id="PF02397">
    <property type="entry name" value="Bac_transf"/>
    <property type="match status" value="1"/>
</dbReference>
<dbReference type="InterPro" id="IPR003362">
    <property type="entry name" value="Bact_transf"/>
</dbReference>
<reference evidence="4 5" key="1">
    <citation type="submission" date="2020-08" db="EMBL/GenBank/DDBJ databases">
        <title>Genome public.</title>
        <authorList>
            <person name="Liu C."/>
            <person name="Sun Q."/>
        </authorList>
    </citation>
    <scope>NUCLEOTIDE SEQUENCE [LARGE SCALE GENOMIC DNA]</scope>
    <source>
        <strain evidence="4 5">NSJ-27</strain>
    </source>
</reference>
<keyword evidence="5" id="KW-1185">Reference proteome</keyword>
<organism evidence="4 5">
    <name type="scientific">Clostridium facile</name>
    <dbReference type="NCBI Taxonomy" id="2763035"/>
    <lineage>
        <taxon>Bacteria</taxon>
        <taxon>Bacillati</taxon>
        <taxon>Bacillota</taxon>
        <taxon>Clostridia</taxon>
        <taxon>Eubacteriales</taxon>
        <taxon>Clostridiaceae</taxon>
        <taxon>Clostridium</taxon>
    </lineage>
</organism>
<comment type="caution">
    <text evidence="4">The sequence shown here is derived from an EMBL/GenBank/DDBJ whole genome shotgun (WGS) entry which is preliminary data.</text>
</comment>
<keyword evidence="2" id="KW-1133">Transmembrane helix</keyword>
<keyword evidence="4" id="KW-0808">Transferase</keyword>
<keyword evidence="2" id="KW-0812">Transmembrane</keyword>
<feature type="domain" description="Bacterial sugar transferase" evidence="3">
    <location>
        <begin position="7"/>
        <end position="188"/>
    </location>
</feature>
<gene>
    <name evidence="4" type="ORF">H8Z77_01405</name>
</gene>
<dbReference type="Proteomes" id="UP000649151">
    <property type="component" value="Unassembled WGS sequence"/>
</dbReference>
<protein>
    <submittedName>
        <fullName evidence="4">Sugar transferase</fullName>
    </submittedName>
</protein>
<dbReference type="GO" id="GO:0016740">
    <property type="term" value="F:transferase activity"/>
    <property type="evidence" value="ECO:0007669"/>
    <property type="project" value="UniProtKB-KW"/>
</dbReference>
<keyword evidence="2" id="KW-0472">Membrane</keyword>
<dbReference type="EMBL" id="JACOQK010000001">
    <property type="protein sequence ID" value="MBC5786684.1"/>
    <property type="molecule type" value="Genomic_DNA"/>
</dbReference>
<evidence type="ECO:0000259" key="3">
    <source>
        <dbReference type="Pfam" id="PF02397"/>
    </source>
</evidence>
<comment type="similarity">
    <text evidence="1">Belongs to the bacterial sugar transferase family.</text>
</comment>
<dbReference type="PANTHER" id="PTHR30576:SF0">
    <property type="entry name" value="UNDECAPRENYL-PHOSPHATE N-ACETYLGALACTOSAMINYL 1-PHOSPHATE TRANSFERASE-RELATED"/>
    <property type="match status" value="1"/>
</dbReference>
<sequence length="204" mass="23447">MYQTCVKRVLDILIVLLILPLVIIFLTPFIIAIKIEDHGPAFYKSKRIGKDFSEFNMLKLRSMKVNAPDIRNNDGSTYNSKDDSRVTRVGRLIRETSIDEIPQFFNVLKGEMSLIGPRAGDVESKDTYLDDEKHRTLVRPGISGYTQAYFRNGLGVREKRLYDAWYAHNVTFAMDVKIVIKTVITVLKRENLYTNDATTPPQRD</sequence>
<evidence type="ECO:0000256" key="2">
    <source>
        <dbReference type="SAM" id="Phobius"/>
    </source>
</evidence>